<evidence type="ECO:0000259" key="9">
    <source>
        <dbReference type="Pfam" id="PF03175"/>
    </source>
</evidence>
<dbReference type="PANTHER" id="PTHR33568:SF3">
    <property type="entry name" value="DNA-DIRECTED DNA POLYMERASE"/>
    <property type="match status" value="1"/>
</dbReference>
<evidence type="ECO:0000256" key="5">
    <source>
        <dbReference type="ARBA" id="ARBA00022705"/>
    </source>
</evidence>
<evidence type="ECO:0000313" key="10">
    <source>
        <dbReference type="EMBL" id="WAR08684.1"/>
    </source>
</evidence>
<comment type="catalytic activity">
    <reaction evidence="8">
        <text>DNA(n) + a 2'-deoxyribonucleoside 5'-triphosphate = DNA(n+1) + diphosphate</text>
        <dbReference type="Rhea" id="RHEA:22508"/>
        <dbReference type="Rhea" id="RHEA-COMP:17339"/>
        <dbReference type="Rhea" id="RHEA-COMP:17340"/>
        <dbReference type="ChEBI" id="CHEBI:33019"/>
        <dbReference type="ChEBI" id="CHEBI:61560"/>
        <dbReference type="ChEBI" id="CHEBI:173112"/>
        <dbReference type="EC" id="2.7.7.7"/>
    </reaction>
</comment>
<gene>
    <name evidence="10" type="ORF">MAR_018642</name>
</gene>
<evidence type="ECO:0000256" key="3">
    <source>
        <dbReference type="ARBA" id="ARBA00022679"/>
    </source>
</evidence>
<protein>
    <recommendedName>
        <fullName evidence="2">DNA-directed DNA polymerase</fullName>
        <ecNumber evidence="2">2.7.7.7</ecNumber>
    </recommendedName>
</protein>
<keyword evidence="5" id="KW-0235">DNA replication</keyword>
<dbReference type="Proteomes" id="UP001164746">
    <property type="component" value="Chromosome 6"/>
</dbReference>
<evidence type="ECO:0000256" key="1">
    <source>
        <dbReference type="ARBA" id="ARBA00005755"/>
    </source>
</evidence>
<accession>A0ABY7EHQ1</accession>
<evidence type="ECO:0000256" key="7">
    <source>
        <dbReference type="ARBA" id="ARBA00023125"/>
    </source>
</evidence>
<proteinExistence type="inferred from homology"/>
<keyword evidence="7" id="KW-0238">DNA-binding</keyword>
<comment type="similarity">
    <text evidence="1">Belongs to the DNA polymerase type-B family.</text>
</comment>
<dbReference type="EC" id="2.7.7.7" evidence="2"/>
<name>A0ABY7EHQ1_MYAAR</name>
<dbReference type="Pfam" id="PF03175">
    <property type="entry name" value="DNA_pol_B_2"/>
    <property type="match status" value="1"/>
</dbReference>
<keyword evidence="6" id="KW-0239">DNA-directed DNA polymerase</keyword>
<dbReference type="EMBL" id="CP111017">
    <property type="protein sequence ID" value="WAR08684.1"/>
    <property type="molecule type" value="Genomic_DNA"/>
</dbReference>
<keyword evidence="3" id="KW-0808">Transferase</keyword>
<evidence type="ECO:0000256" key="6">
    <source>
        <dbReference type="ARBA" id="ARBA00022932"/>
    </source>
</evidence>
<evidence type="ECO:0000256" key="4">
    <source>
        <dbReference type="ARBA" id="ARBA00022695"/>
    </source>
</evidence>
<evidence type="ECO:0000256" key="2">
    <source>
        <dbReference type="ARBA" id="ARBA00012417"/>
    </source>
</evidence>
<feature type="domain" description="DNA-directed DNA polymerase family B mitochondria/virus" evidence="9">
    <location>
        <begin position="16"/>
        <end position="113"/>
    </location>
</feature>
<reference evidence="10" key="1">
    <citation type="submission" date="2022-11" db="EMBL/GenBank/DDBJ databases">
        <title>Centuries of genome instability and evolution in soft-shell clam transmissible cancer (bioRxiv).</title>
        <authorList>
            <person name="Hart S.F.M."/>
            <person name="Yonemitsu M.A."/>
            <person name="Giersch R.M."/>
            <person name="Beal B.F."/>
            <person name="Arriagada G."/>
            <person name="Davis B.W."/>
            <person name="Ostrander E.A."/>
            <person name="Goff S.P."/>
            <person name="Metzger M.J."/>
        </authorList>
    </citation>
    <scope>NUCLEOTIDE SEQUENCE</scope>
    <source>
        <strain evidence="10">MELC-2E11</strain>
        <tissue evidence="10">Siphon/mantle</tissue>
    </source>
</reference>
<keyword evidence="4" id="KW-0548">Nucleotidyltransferase</keyword>
<sequence>MFNRKENQQVILQHLPDLHYYNVDSMNPEAKQKFLMWYEENKNELFDFQTELLRYCQSDVDILRKCCLKFRKMFMELTKKGVGNIGIDPFENCITIASACNLVYRTNFLEHEMEKNPDIKQYIQSLEFVSPLEPRDAFFEKQTCGLFTDYVNTFLKMKKACGWPDWCVDEETKQRYIQQYYKKEVILLDYNTIVKHPGLRSLAKRM</sequence>
<keyword evidence="11" id="KW-1185">Reference proteome</keyword>
<dbReference type="InterPro" id="IPR004868">
    <property type="entry name" value="DNA-dir_DNA_pol_B_mt/vir"/>
</dbReference>
<dbReference type="PANTHER" id="PTHR33568">
    <property type="entry name" value="DNA POLYMERASE"/>
    <property type="match status" value="1"/>
</dbReference>
<evidence type="ECO:0000313" key="11">
    <source>
        <dbReference type="Proteomes" id="UP001164746"/>
    </source>
</evidence>
<organism evidence="10 11">
    <name type="scientific">Mya arenaria</name>
    <name type="common">Soft-shell clam</name>
    <dbReference type="NCBI Taxonomy" id="6604"/>
    <lineage>
        <taxon>Eukaryota</taxon>
        <taxon>Metazoa</taxon>
        <taxon>Spiralia</taxon>
        <taxon>Lophotrochozoa</taxon>
        <taxon>Mollusca</taxon>
        <taxon>Bivalvia</taxon>
        <taxon>Autobranchia</taxon>
        <taxon>Heteroconchia</taxon>
        <taxon>Euheterodonta</taxon>
        <taxon>Imparidentia</taxon>
        <taxon>Neoheterodontei</taxon>
        <taxon>Myida</taxon>
        <taxon>Myoidea</taxon>
        <taxon>Myidae</taxon>
        <taxon>Mya</taxon>
    </lineage>
</organism>
<evidence type="ECO:0000256" key="8">
    <source>
        <dbReference type="ARBA" id="ARBA00049244"/>
    </source>
</evidence>